<dbReference type="FunFam" id="2.10.25.10:FF:000010">
    <property type="entry name" value="Pro-epidermal growth factor"/>
    <property type="match status" value="1"/>
</dbReference>
<dbReference type="SMART" id="SM00179">
    <property type="entry name" value="EGF_CA"/>
    <property type="match status" value="1"/>
</dbReference>
<dbReference type="GO" id="GO:0005509">
    <property type="term" value="F:calcium ion binding"/>
    <property type="evidence" value="ECO:0007669"/>
    <property type="project" value="InterPro"/>
</dbReference>
<evidence type="ECO:0000256" key="17">
    <source>
        <dbReference type="PROSITE-ProRule" id="PRU00076"/>
    </source>
</evidence>
<reference evidence="21" key="2">
    <citation type="submission" date="2025-08" db="UniProtKB">
        <authorList>
            <consortium name="Ensembl"/>
        </authorList>
    </citation>
    <scope>IDENTIFICATION</scope>
</reference>
<comment type="function">
    <text evidence="13">Regulates vascular tubulogenesis in vivo. Inhibits platelet-derived growth factor (PDGF)-BB-induced smooth muscle cell migration and promotes endothelial cell adhesion to the extracellular matrix and angiogenesis.</text>
</comment>
<dbReference type="GeneTree" id="ENSGT00940000160015"/>
<keyword evidence="3" id="KW-0964">Secreted</keyword>
<dbReference type="InterPro" id="IPR018097">
    <property type="entry name" value="EGF_Ca-bd_CS"/>
</dbReference>
<dbReference type="InterPro" id="IPR011489">
    <property type="entry name" value="EMI_domain"/>
</dbReference>
<feature type="region of interest" description="Disordered" evidence="18">
    <location>
        <begin position="1"/>
        <end position="37"/>
    </location>
</feature>
<dbReference type="PROSITE" id="PS01187">
    <property type="entry name" value="EGF_CA"/>
    <property type="match status" value="1"/>
</dbReference>
<keyword evidence="5" id="KW-0037">Angiogenesis</keyword>
<dbReference type="GO" id="GO:0005102">
    <property type="term" value="F:signaling receptor binding"/>
    <property type="evidence" value="ECO:0007669"/>
    <property type="project" value="TreeGrafter"/>
</dbReference>
<evidence type="ECO:0000256" key="9">
    <source>
        <dbReference type="ARBA" id="ARBA00022837"/>
    </source>
</evidence>
<comment type="caution">
    <text evidence="17">Lacks conserved residue(s) required for the propagation of feature annotation.</text>
</comment>
<dbReference type="InterPro" id="IPR050969">
    <property type="entry name" value="Dev_Signal_Modulators"/>
</dbReference>
<evidence type="ECO:0000313" key="21">
    <source>
        <dbReference type="Ensembl" id="ENSCJAP00000090680.1"/>
    </source>
</evidence>
<feature type="region of interest" description="Disordered" evidence="18">
    <location>
        <begin position="49"/>
        <end position="95"/>
    </location>
</feature>
<dbReference type="CDD" id="cd00054">
    <property type="entry name" value="EGF_CA"/>
    <property type="match status" value="1"/>
</dbReference>
<dbReference type="InterPro" id="IPR049883">
    <property type="entry name" value="NOTCH1_EGF-like"/>
</dbReference>
<feature type="compositionally biased region" description="Basic and acidic residues" evidence="18">
    <location>
        <begin position="76"/>
        <end position="88"/>
    </location>
</feature>
<feature type="compositionally biased region" description="Basic residues" evidence="18">
    <location>
        <begin position="432"/>
        <end position="441"/>
    </location>
</feature>
<dbReference type="PANTHER" id="PTHR14949:SF21">
    <property type="entry name" value="EPIDERMAL GROWTH FACTOR-LIKE PROTEIN 7"/>
    <property type="match status" value="1"/>
</dbReference>
<evidence type="ECO:0000256" key="3">
    <source>
        <dbReference type="ARBA" id="ARBA00022525"/>
    </source>
</evidence>
<keyword evidence="11" id="KW-0175">Coiled coil</keyword>
<dbReference type="Pfam" id="PF07546">
    <property type="entry name" value="EMI"/>
    <property type="match status" value="1"/>
</dbReference>
<dbReference type="Pfam" id="PF07645">
    <property type="entry name" value="EGF_CA"/>
    <property type="match status" value="1"/>
</dbReference>
<proteinExistence type="predicted"/>
<evidence type="ECO:0000256" key="13">
    <source>
        <dbReference type="ARBA" id="ARBA00053819"/>
    </source>
</evidence>
<evidence type="ECO:0000256" key="11">
    <source>
        <dbReference type="ARBA" id="ARBA00023054"/>
    </source>
</evidence>
<evidence type="ECO:0000256" key="10">
    <source>
        <dbReference type="ARBA" id="ARBA00022889"/>
    </source>
</evidence>
<evidence type="ECO:0000256" key="14">
    <source>
        <dbReference type="ARBA" id="ARBA00065457"/>
    </source>
</evidence>
<dbReference type="GO" id="GO:0005576">
    <property type="term" value="C:extracellular region"/>
    <property type="evidence" value="ECO:0007669"/>
    <property type="project" value="UniProtKB-SubCell"/>
</dbReference>
<dbReference type="PROSITE" id="PS00022">
    <property type="entry name" value="EGF_1"/>
    <property type="match status" value="1"/>
</dbReference>
<sequence length="486" mass="51220">MPEGQRGEDSDSALTPWPASPAFHSPGRPPAGEASARLMHSATWLLLPAAAPWPDSPQGPGGTGGPAPRSSCSPGPRDDGFSSDRPPRGEGPLPEAQAMWGSQEVLLACLLVLAARGMEHTYRPGRRVCAVGAHRGPIAESFVQRVYQPFLTTCDGHRACSTYRTIYRTAYRRSPGLAPARPRYTCCPGWKRTSWLPGACGAAICQPPCRNGGSCVQPGHCRCPSGWQGDTCQSDVDECSAGRGHCPQRCINTAGSYWCQCWEGHSLSADGTFCVPKGGPPRLAPNPTGKLSPGCAQPGEVGRQWRLSCGSVRHGEGHWNFGGGSFSTGEDREGGLVGSQELGAGCLEFHLSQGEDAQPLGPVCAPLKCSGRRLASAGDRTLLLLVRAVTLQTRTVSNNALSTAPHPSTEETSAPTSLSWEAPRDSGEKHLPRATHPHVLRQHGLETSGQRQAGGRTDRDLGLSLLALPLLGTGGRLGGGWGDSHP</sequence>
<evidence type="ECO:0000256" key="6">
    <source>
        <dbReference type="ARBA" id="ARBA00022729"/>
    </source>
</evidence>
<evidence type="ECO:0000313" key="22">
    <source>
        <dbReference type="Proteomes" id="UP000008225"/>
    </source>
</evidence>
<dbReference type="PROSITE" id="PS51041">
    <property type="entry name" value="EMI"/>
    <property type="match status" value="1"/>
</dbReference>
<keyword evidence="7" id="KW-0677">Repeat</keyword>
<keyword evidence="2" id="KW-0217">Developmental protein</keyword>
<dbReference type="InterPro" id="IPR000742">
    <property type="entry name" value="EGF"/>
</dbReference>
<dbReference type="GO" id="GO:0007155">
    <property type="term" value="P:cell adhesion"/>
    <property type="evidence" value="ECO:0007669"/>
    <property type="project" value="UniProtKB-KW"/>
</dbReference>
<comment type="subunit">
    <text evidence="14">Interacts with ITGAV/ITGB3 in an RGD-dependent manner, increasing endothelial cell's motility.</text>
</comment>
<dbReference type="SUPFAM" id="SSF57196">
    <property type="entry name" value="EGF/Laminin"/>
    <property type="match status" value="2"/>
</dbReference>
<reference evidence="21" key="3">
    <citation type="submission" date="2025-09" db="UniProtKB">
        <authorList>
            <consortium name="Ensembl"/>
        </authorList>
    </citation>
    <scope>IDENTIFICATION</scope>
</reference>
<accession>A0A8I3X9B4</accession>
<evidence type="ECO:0000256" key="15">
    <source>
        <dbReference type="ARBA" id="ARBA00068667"/>
    </source>
</evidence>
<evidence type="ECO:0000259" key="20">
    <source>
        <dbReference type="PROSITE" id="PS51041"/>
    </source>
</evidence>
<evidence type="ECO:0000256" key="5">
    <source>
        <dbReference type="ARBA" id="ARBA00022657"/>
    </source>
</evidence>
<feature type="compositionally biased region" description="Polar residues" evidence="18">
    <location>
        <begin position="399"/>
        <end position="419"/>
    </location>
</feature>
<dbReference type="Pfam" id="PF07974">
    <property type="entry name" value="EGF_2"/>
    <property type="match status" value="1"/>
</dbReference>
<keyword evidence="6" id="KW-0732">Signal</keyword>
<comment type="subcellular location">
    <subcellularLocation>
        <location evidence="1">Secreted</location>
        <location evidence="1">Extracellular space</location>
    </subcellularLocation>
</comment>
<feature type="disulfide bond" evidence="17">
    <location>
        <begin position="223"/>
        <end position="232"/>
    </location>
</feature>
<dbReference type="InterPro" id="IPR013111">
    <property type="entry name" value="EGF_extracell"/>
</dbReference>
<dbReference type="SMART" id="SM00181">
    <property type="entry name" value="EGF"/>
    <property type="match status" value="2"/>
</dbReference>
<feature type="domain" description="EGF-like" evidence="19">
    <location>
        <begin position="201"/>
        <end position="233"/>
    </location>
</feature>
<dbReference type="InterPro" id="IPR001881">
    <property type="entry name" value="EGF-like_Ca-bd_dom"/>
</dbReference>
<evidence type="ECO:0000256" key="7">
    <source>
        <dbReference type="ARBA" id="ARBA00022737"/>
    </source>
</evidence>
<dbReference type="GO" id="GO:0009986">
    <property type="term" value="C:cell surface"/>
    <property type="evidence" value="ECO:0007669"/>
    <property type="project" value="TreeGrafter"/>
</dbReference>
<dbReference type="Gene3D" id="2.10.25.10">
    <property type="entry name" value="Laminin"/>
    <property type="match status" value="2"/>
</dbReference>
<keyword evidence="22" id="KW-1185">Reference proteome</keyword>
<keyword evidence="4 17" id="KW-0245">EGF-like domain</keyword>
<evidence type="ECO:0000256" key="4">
    <source>
        <dbReference type="ARBA" id="ARBA00022536"/>
    </source>
</evidence>
<dbReference type="PROSITE" id="PS01186">
    <property type="entry name" value="EGF_2"/>
    <property type="match status" value="1"/>
</dbReference>
<feature type="domain" description="EMI" evidence="20">
    <location>
        <begin position="125"/>
        <end position="202"/>
    </location>
</feature>
<dbReference type="Proteomes" id="UP000008225">
    <property type="component" value="Chromosome 1"/>
</dbReference>
<evidence type="ECO:0000256" key="8">
    <source>
        <dbReference type="ARBA" id="ARBA00022782"/>
    </source>
</evidence>
<keyword evidence="12 17" id="KW-1015">Disulfide bond</keyword>
<feature type="region of interest" description="Disordered" evidence="18">
    <location>
        <begin position="399"/>
        <end position="457"/>
    </location>
</feature>
<keyword evidence="10" id="KW-0130">Cell adhesion</keyword>
<evidence type="ECO:0000259" key="19">
    <source>
        <dbReference type="PROSITE" id="PS50026"/>
    </source>
</evidence>
<evidence type="ECO:0000256" key="18">
    <source>
        <dbReference type="SAM" id="MobiDB-lite"/>
    </source>
</evidence>
<feature type="compositionally biased region" description="Low complexity" evidence="18">
    <location>
        <begin position="49"/>
        <end position="58"/>
    </location>
</feature>
<dbReference type="GO" id="GO:0030154">
    <property type="term" value="P:cell differentiation"/>
    <property type="evidence" value="ECO:0007669"/>
    <property type="project" value="UniProtKB-KW"/>
</dbReference>
<feature type="disulfide bond" evidence="17">
    <location>
        <begin position="205"/>
        <end position="215"/>
    </location>
</feature>
<protein>
    <recommendedName>
        <fullName evidence="15">Epidermal growth factor-like protein 7</fullName>
    </recommendedName>
    <alternativeName>
        <fullName evidence="16">Multiple epidermal growth factor-like domains protein 7</fullName>
    </alternativeName>
</protein>
<evidence type="ECO:0000256" key="2">
    <source>
        <dbReference type="ARBA" id="ARBA00022473"/>
    </source>
</evidence>
<keyword evidence="8" id="KW-0221">Differentiation</keyword>
<dbReference type="PANTHER" id="PTHR14949">
    <property type="entry name" value="EGF-LIKE-DOMAIN, MULTIPLE 7, 8"/>
    <property type="match status" value="1"/>
</dbReference>
<dbReference type="Ensembl" id="ENSCJAT00000140552.1">
    <property type="protein sequence ID" value="ENSCJAP00000090680.1"/>
    <property type="gene ID" value="ENSCJAG00000010944.4"/>
</dbReference>
<dbReference type="FunFam" id="2.10.25.10:FF:000485">
    <property type="entry name" value="Epidermal growth factor-like protein 7"/>
    <property type="match status" value="1"/>
</dbReference>
<evidence type="ECO:0000256" key="16">
    <source>
        <dbReference type="ARBA" id="ARBA00076707"/>
    </source>
</evidence>
<dbReference type="GO" id="GO:0001525">
    <property type="term" value="P:angiogenesis"/>
    <property type="evidence" value="ECO:0007669"/>
    <property type="project" value="UniProtKB-KW"/>
</dbReference>
<name>A0A8I3X9B4_CALJA</name>
<evidence type="ECO:0000256" key="1">
    <source>
        <dbReference type="ARBA" id="ARBA00004239"/>
    </source>
</evidence>
<dbReference type="PROSITE" id="PS50026">
    <property type="entry name" value="EGF_3"/>
    <property type="match status" value="1"/>
</dbReference>
<evidence type="ECO:0000256" key="12">
    <source>
        <dbReference type="ARBA" id="ARBA00023157"/>
    </source>
</evidence>
<organism evidence="21 22">
    <name type="scientific">Callithrix jacchus</name>
    <name type="common">White-tufted-ear marmoset</name>
    <name type="synonym">Simia Jacchus</name>
    <dbReference type="NCBI Taxonomy" id="9483"/>
    <lineage>
        <taxon>Eukaryota</taxon>
        <taxon>Metazoa</taxon>
        <taxon>Chordata</taxon>
        <taxon>Craniata</taxon>
        <taxon>Vertebrata</taxon>
        <taxon>Euteleostomi</taxon>
        <taxon>Mammalia</taxon>
        <taxon>Eutheria</taxon>
        <taxon>Euarchontoglires</taxon>
        <taxon>Primates</taxon>
        <taxon>Haplorrhini</taxon>
        <taxon>Platyrrhini</taxon>
        <taxon>Cebidae</taxon>
        <taxon>Callitrichinae</taxon>
        <taxon>Callithrix</taxon>
        <taxon>Callithrix</taxon>
    </lineage>
</organism>
<dbReference type="AlphaFoldDB" id="A0A8I3X9B4"/>
<keyword evidence="9" id="KW-0106">Calcium</keyword>
<reference evidence="21 22" key="1">
    <citation type="submission" date="2009-03" db="EMBL/GenBank/DDBJ databases">
        <authorList>
            <person name="Warren W."/>
            <person name="Ye L."/>
            <person name="Minx P."/>
            <person name="Worley K."/>
            <person name="Gibbs R."/>
            <person name="Wilson R.K."/>
        </authorList>
    </citation>
    <scope>NUCLEOTIDE SEQUENCE [LARGE SCALE GENOMIC DNA]</scope>
</reference>
<feature type="compositionally biased region" description="Basic and acidic residues" evidence="18">
    <location>
        <begin position="422"/>
        <end position="431"/>
    </location>
</feature>